<dbReference type="NCBIfam" id="NF033788">
    <property type="entry name" value="HTH_metalloreg"/>
    <property type="match status" value="1"/>
</dbReference>
<dbReference type="Gene3D" id="1.10.10.10">
    <property type="entry name" value="Winged helix-like DNA-binding domain superfamily/Winged helix DNA-binding domain"/>
    <property type="match status" value="1"/>
</dbReference>
<protein>
    <recommendedName>
        <fullName evidence="1">HTH arsR-type domain-containing protein</fullName>
    </recommendedName>
</protein>
<dbReference type="CDD" id="cd00090">
    <property type="entry name" value="HTH_ARSR"/>
    <property type="match status" value="1"/>
</dbReference>
<dbReference type="SMART" id="SM00418">
    <property type="entry name" value="HTH_ARSR"/>
    <property type="match status" value="1"/>
</dbReference>
<organism evidence="2 3">
    <name type="scientific">Achromobacter kerstersii</name>
    <dbReference type="NCBI Taxonomy" id="1353890"/>
    <lineage>
        <taxon>Bacteria</taxon>
        <taxon>Pseudomonadati</taxon>
        <taxon>Pseudomonadota</taxon>
        <taxon>Betaproteobacteria</taxon>
        <taxon>Burkholderiales</taxon>
        <taxon>Alcaligenaceae</taxon>
        <taxon>Achromobacter</taxon>
    </lineage>
</organism>
<dbReference type="Pfam" id="PF01022">
    <property type="entry name" value="HTH_5"/>
    <property type="match status" value="1"/>
</dbReference>
<dbReference type="GO" id="GO:0046686">
    <property type="term" value="P:response to cadmium ion"/>
    <property type="evidence" value="ECO:0007669"/>
    <property type="project" value="TreeGrafter"/>
</dbReference>
<dbReference type="GO" id="GO:0010288">
    <property type="term" value="P:response to lead ion"/>
    <property type="evidence" value="ECO:0007669"/>
    <property type="project" value="TreeGrafter"/>
</dbReference>
<dbReference type="InterPro" id="IPR052543">
    <property type="entry name" value="HTH_Metal-responsive_Reg"/>
</dbReference>
<dbReference type="PRINTS" id="PR00778">
    <property type="entry name" value="HTHARSR"/>
</dbReference>
<dbReference type="InterPro" id="IPR036390">
    <property type="entry name" value="WH_DNA-bd_sf"/>
</dbReference>
<dbReference type="InterPro" id="IPR036388">
    <property type="entry name" value="WH-like_DNA-bd_sf"/>
</dbReference>
<dbReference type="SUPFAM" id="SSF46785">
    <property type="entry name" value="Winged helix' DNA-binding domain"/>
    <property type="match status" value="1"/>
</dbReference>
<keyword evidence="3" id="KW-1185">Reference proteome</keyword>
<dbReference type="Proteomes" id="UP000494269">
    <property type="component" value="Unassembled WGS sequence"/>
</dbReference>
<dbReference type="EMBL" id="CADIJQ010000016">
    <property type="protein sequence ID" value="CAB3742815.1"/>
    <property type="molecule type" value="Genomic_DNA"/>
</dbReference>
<evidence type="ECO:0000313" key="2">
    <source>
        <dbReference type="EMBL" id="CAB3742815.1"/>
    </source>
</evidence>
<evidence type="ECO:0000259" key="1">
    <source>
        <dbReference type="PROSITE" id="PS50987"/>
    </source>
</evidence>
<feature type="domain" description="HTH arsR-type" evidence="1">
    <location>
        <begin position="2"/>
        <end position="97"/>
    </location>
</feature>
<dbReference type="GO" id="GO:0003700">
    <property type="term" value="F:DNA-binding transcription factor activity"/>
    <property type="evidence" value="ECO:0007669"/>
    <property type="project" value="InterPro"/>
</dbReference>
<dbReference type="PANTHER" id="PTHR39168">
    <property type="entry name" value="TRANSCRIPTIONAL REGULATOR-RELATED"/>
    <property type="match status" value="1"/>
</dbReference>
<dbReference type="InterPro" id="IPR011991">
    <property type="entry name" value="ArsR-like_HTH"/>
</dbReference>
<dbReference type="PROSITE" id="PS50987">
    <property type="entry name" value="HTH_ARSR_2"/>
    <property type="match status" value="1"/>
</dbReference>
<accession>A0A6S7ATZ6</accession>
<sequence length="249" mass="26820">MESEFADVNLSAVAGAIADPARARMLCLLLDGRARTATELASAADIGASTASSHFQRLREQGLVEMAVQGKHRYFRLANGEVAHALEALLVVAGAERVPFKPNTPSALREARTCYDHMAGTLAVRIHDAMIARQWLTPDGRDYVLTPLGEASLAQVGVDVAQARQRRRRFACACLDWSERRSHLGGALGAALLDAVVQRGWITKDLDSRALSVTRKGARQFPAFFGQPDGQSLAQHANGWTPADTHAAA</sequence>
<proteinExistence type="predicted"/>
<evidence type="ECO:0000313" key="3">
    <source>
        <dbReference type="Proteomes" id="UP000494269"/>
    </source>
</evidence>
<dbReference type="AlphaFoldDB" id="A0A6S7ATZ6"/>
<dbReference type="GO" id="GO:0032791">
    <property type="term" value="F:lead ion binding"/>
    <property type="evidence" value="ECO:0007669"/>
    <property type="project" value="TreeGrafter"/>
</dbReference>
<dbReference type="GO" id="GO:0003677">
    <property type="term" value="F:DNA binding"/>
    <property type="evidence" value="ECO:0007669"/>
    <property type="project" value="TreeGrafter"/>
</dbReference>
<dbReference type="RefSeq" id="WP_175171809.1">
    <property type="nucleotide sequence ID" value="NZ_CADIJQ010000016.1"/>
</dbReference>
<reference evidence="2 3" key="1">
    <citation type="submission" date="2020-04" db="EMBL/GenBank/DDBJ databases">
        <authorList>
            <person name="De Canck E."/>
        </authorList>
    </citation>
    <scope>NUCLEOTIDE SEQUENCE [LARGE SCALE GENOMIC DNA]</scope>
    <source>
        <strain evidence="2 3">LMG 3441</strain>
    </source>
</reference>
<dbReference type="InterPro" id="IPR001845">
    <property type="entry name" value="HTH_ArsR_DNA-bd_dom"/>
</dbReference>
<name>A0A6S7ATZ6_9BURK</name>
<dbReference type="GO" id="GO:0097063">
    <property type="term" value="F:cadmium ion sensor activity"/>
    <property type="evidence" value="ECO:0007669"/>
    <property type="project" value="TreeGrafter"/>
</dbReference>
<gene>
    <name evidence="2" type="ORF">LMG3441_05900</name>
</gene>
<dbReference type="PANTHER" id="PTHR39168:SF1">
    <property type="entry name" value="TRANSCRIPTIONAL REGULATORY PROTEIN"/>
    <property type="match status" value="1"/>
</dbReference>